<comment type="caution">
    <text evidence="3">The sequence shown here is derived from an EMBL/GenBank/DDBJ whole genome shotgun (WGS) entry which is preliminary data.</text>
</comment>
<proteinExistence type="predicted"/>
<keyword evidence="1" id="KW-1188">Viral release from host cell</keyword>
<feature type="domain" description="Terminase large subunit gp17-like C-terminal" evidence="2">
    <location>
        <begin position="262"/>
        <end position="410"/>
    </location>
</feature>
<gene>
    <name evidence="3" type="ORF">GGR16_002397</name>
</gene>
<dbReference type="InterPro" id="IPR035421">
    <property type="entry name" value="Terminase_6C"/>
</dbReference>
<evidence type="ECO:0000259" key="2">
    <source>
        <dbReference type="Pfam" id="PF17289"/>
    </source>
</evidence>
<dbReference type="RefSeq" id="WP_183316725.1">
    <property type="nucleotide sequence ID" value="NZ_JACIEN010000002.1"/>
</dbReference>
<protein>
    <submittedName>
        <fullName evidence="3">Phage terminase large subunit-like protein</fullName>
    </submittedName>
</protein>
<accession>A0A840C151</accession>
<evidence type="ECO:0000256" key="1">
    <source>
        <dbReference type="ARBA" id="ARBA00022612"/>
    </source>
</evidence>
<dbReference type="Gene3D" id="3.40.50.300">
    <property type="entry name" value="P-loop containing nucleotide triphosphate hydrolases"/>
    <property type="match status" value="1"/>
</dbReference>
<dbReference type="EMBL" id="JACIEN010000002">
    <property type="protein sequence ID" value="MBB4017368.1"/>
    <property type="molecule type" value="Genomic_DNA"/>
</dbReference>
<organism evidence="3 4">
    <name type="scientific">Chelatococcus caeni</name>
    <dbReference type="NCBI Taxonomy" id="1348468"/>
    <lineage>
        <taxon>Bacteria</taxon>
        <taxon>Pseudomonadati</taxon>
        <taxon>Pseudomonadota</taxon>
        <taxon>Alphaproteobacteria</taxon>
        <taxon>Hyphomicrobiales</taxon>
        <taxon>Chelatococcaceae</taxon>
        <taxon>Chelatococcus</taxon>
    </lineage>
</organism>
<dbReference type="Proteomes" id="UP000577362">
    <property type="component" value="Unassembled WGS sequence"/>
</dbReference>
<keyword evidence="4" id="KW-1185">Reference proteome</keyword>
<dbReference type="Pfam" id="PF17289">
    <property type="entry name" value="Terminase_6C"/>
    <property type="match status" value="1"/>
</dbReference>
<evidence type="ECO:0000313" key="4">
    <source>
        <dbReference type="Proteomes" id="UP000577362"/>
    </source>
</evidence>
<dbReference type="AlphaFoldDB" id="A0A840C151"/>
<evidence type="ECO:0000313" key="3">
    <source>
        <dbReference type="EMBL" id="MBB4017368.1"/>
    </source>
</evidence>
<reference evidence="3 4" key="1">
    <citation type="submission" date="2020-08" db="EMBL/GenBank/DDBJ databases">
        <title>Genomic Encyclopedia of Type Strains, Phase IV (KMG-IV): sequencing the most valuable type-strain genomes for metagenomic binning, comparative biology and taxonomic classification.</title>
        <authorList>
            <person name="Goeker M."/>
        </authorList>
    </citation>
    <scope>NUCLEOTIDE SEQUENCE [LARGE SCALE GENOMIC DNA]</scope>
    <source>
        <strain evidence="3 4">DSM 103737</strain>
    </source>
</reference>
<dbReference type="Pfam" id="PF03237">
    <property type="entry name" value="Terminase_6N"/>
    <property type="match status" value="1"/>
</dbReference>
<name>A0A840C151_9HYPH</name>
<sequence>MAILRSLSEEEASALEWDWQFWARPEQLPPPGQWLTWLILAGRGFGKTRAGAEWIRAEVCGATPLEPGRRMRLALVAETAADARDVMVEGDSGILAVHPKAFRPMYEPSKRRLTWPNGATATLFNATEPDQLRGPQFDGAWCDEIAKWRYARETWDMLQFGLRLGSDPRQLVTTTPKPIPVLREIIAAESTRVTRGATRDNAGNLAPTFLKSVTERYAGTRLGRQELDGEIIDDVAGALWTRAMLDEGRVKAAPDLARIVVAVDPSGASDNPDQRSDDIGIIVAGRGIDGDAYVLADRTCLLSPAGWGRRAVEAYHSFAADLLVAERNFGGGMVKFVIETADKQVAFKEVVASRGKAVRAEPVAALYEQGRVHHVGAFHDLEDEMCNFTSSGYIGENSPNRADALVWAITELMLGDGFDPELWKRLAGG</sequence>
<dbReference type="InterPro" id="IPR027417">
    <property type="entry name" value="P-loop_NTPase"/>
</dbReference>